<dbReference type="InterPro" id="IPR013865">
    <property type="entry name" value="FAM32A"/>
</dbReference>
<evidence type="ECO:0000256" key="4">
    <source>
        <dbReference type="SAM" id="MobiDB-lite"/>
    </source>
</evidence>
<evidence type="ECO:0000256" key="3">
    <source>
        <dbReference type="ARBA" id="ARBA00023242"/>
    </source>
</evidence>
<evidence type="ECO:0000313" key="5">
    <source>
        <dbReference type="EMBL" id="KPM08368.1"/>
    </source>
</evidence>
<dbReference type="OrthoDB" id="5539371at2759"/>
<dbReference type="GO" id="GO:0055120">
    <property type="term" value="C:striated muscle dense body"/>
    <property type="evidence" value="ECO:0007669"/>
    <property type="project" value="TreeGrafter"/>
</dbReference>
<protein>
    <submittedName>
        <fullName evidence="5">FRG1-like protein</fullName>
    </submittedName>
</protein>
<feature type="region of interest" description="Disordered" evidence="4">
    <location>
        <begin position="16"/>
        <end position="41"/>
    </location>
</feature>
<dbReference type="PANTHER" id="PTHR12928">
    <property type="entry name" value="FRG1 PROTEIN"/>
    <property type="match status" value="1"/>
</dbReference>
<dbReference type="InterPro" id="IPR008999">
    <property type="entry name" value="Actin-crosslinking"/>
</dbReference>
<dbReference type="Gene3D" id="2.80.10.50">
    <property type="match status" value="1"/>
</dbReference>
<dbReference type="SUPFAM" id="SSF50405">
    <property type="entry name" value="Actin-crosslinking proteins"/>
    <property type="match status" value="1"/>
</dbReference>
<dbReference type="AlphaFoldDB" id="A0A132ABN2"/>
<dbReference type="CDD" id="cd23338">
    <property type="entry name" value="beta-trefoil_FSCN_FRG1"/>
    <property type="match status" value="1"/>
</dbReference>
<keyword evidence="3" id="KW-0539">Nucleus</keyword>
<reference evidence="5 6" key="1">
    <citation type="journal article" date="2015" name="Parasit. Vectors">
        <title>Draft genome of the scabies mite.</title>
        <authorList>
            <person name="Rider S.D.Jr."/>
            <person name="Morgan M.S."/>
            <person name="Arlian L.G."/>
        </authorList>
    </citation>
    <scope>NUCLEOTIDE SEQUENCE [LARGE SCALE GENOMIC DNA]</scope>
    <source>
        <strain evidence="5">Arlian Lab</strain>
    </source>
</reference>
<organism evidence="5 6">
    <name type="scientific">Sarcoptes scabiei</name>
    <name type="common">Itch mite</name>
    <name type="synonym">Acarus scabiei</name>
    <dbReference type="NCBI Taxonomy" id="52283"/>
    <lineage>
        <taxon>Eukaryota</taxon>
        <taxon>Metazoa</taxon>
        <taxon>Ecdysozoa</taxon>
        <taxon>Arthropoda</taxon>
        <taxon>Chelicerata</taxon>
        <taxon>Arachnida</taxon>
        <taxon>Acari</taxon>
        <taxon>Acariformes</taxon>
        <taxon>Sarcoptiformes</taxon>
        <taxon>Astigmata</taxon>
        <taxon>Psoroptidia</taxon>
        <taxon>Sarcoptoidea</taxon>
        <taxon>Sarcoptidae</taxon>
        <taxon>Sarcoptinae</taxon>
        <taxon>Sarcoptes</taxon>
    </lineage>
</organism>
<accession>A0A132ABN2</accession>
<evidence type="ECO:0000313" key="6">
    <source>
        <dbReference type="Proteomes" id="UP000616769"/>
    </source>
</evidence>
<dbReference type="GO" id="GO:0005730">
    <property type="term" value="C:nucleolus"/>
    <property type="evidence" value="ECO:0007669"/>
    <property type="project" value="UniProtKB-SubCell"/>
</dbReference>
<comment type="caution">
    <text evidence="5">The sequence shown here is derived from an EMBL/GenBank/DDBJ whole genome shotgun (WGS) entry which is preliminary data.</text>
</comment>
<dbReference type="EMBL" id="JXLN01012343">
    <property type="protein sequence ID" value="KPM08368.1"/>
    <property type="molecule type" value="Genomic_DNA"/>
</dbReference>
<dbReference type="GO" id="GO:0051015">
    <property type="term" value="F:actin filament binding"/>
    <property type="evidence" value="ECO:0007669"/>
    <property type="project" value="TreeGrafter"/>
</dbReference>
<evidence type="ECO:0000256" key="1">
    <source>
        <dbReference type="ARBA" id="ARBA00004604"/>
    </source>
</evidence>
<comment type="similarity">
    <text evidence="2">Belongs to the FRG1 family.</text>
</comment>
<dbReference type="GO" id="GO:0071013">
    <property type="term" value="C:catalytic step 2 spliceosome"/>
    <property type="evidence" value="ECO:0007669"/>
    <property type="project" value="TreeGrafter"/>
</dbReference>
<comment type="subcellular location">
    <subcellularLocation>
        <location evidence="1">Nucleus</location>
        <location evidence="1">Nucleolus</location>
    </subcellularLocation>
</comment>
<sequence length="253" mass="28997">MSDYSAVRIGKLKLKGDKKKKKKNKRKREDFDGDEDDERDCSIDVNDAQQHGDWFEVKKFEQINGSVCIELSPYQYIRSLDNGNLILGAPHSIGEGPDQEEIFIAIRVSPSQIALKSGYNKYLSVDKHRKIVGKLALSASNGCFVSVDENNELPYIIAKSSTVGPNETLKIRTNVNPIITRLERLQQKIPDEEKGSLKECELNYVKKFQSFQDKKIRLNKEKIDSLKNAKDEGRLHEEMLDRRSKMKSDKFCK</sequence>
<feature type="compositionally biased region" description="Basic residues" evidence="4">
    <location>
        <begin position="16"/>
        <end position="26"/>
    </location>
</feature>
<name>A0A132ABN2_SARSC</name>
<dbReference type="InterPro" id="IPR010414">
    <property type="entry name" value="FRG1"/>
</dbReference>
<gene>
    <name evidence="5" type="ORF">QR98_0068840</name>
</gene>
<dbReference type="Pfam" id="PF06229">
    <property type="entry name" value="FRG1"/>
    <property type="match status" value="1"/>
</dbReference>
<proteinExistence type="inferred from homology"/>
<dbReference type="Pfam" id="PF08555">
    <property type="entry name" value="FAM32A"/>
    <property type="match status" value="1"/>
</dbReference>
<evidence type="ECO:0000256" key="2">
    <source>
        <dbReference type="ARBA" id="ARBA00010878"/>
    </source>
</evidence>
<feature type="region of interest" description="Disordered" evidence="4">
    <location>
        <begin position="227"/>
        <end position="253"/>
    </location>
</feature>
<dbReference type="VEuPathDB" id="VectorBase:SSCA008051"/>
<dbReference type="PANTHER" id="PTHR12928:SF0">
    <property type="entry name" value="FSHD REGION GENE 1"/>
    <property type="match status" value="1"/>
</dbReference>
<dbReference type="Proteomes" id="UP000616769">
    <property type="component" value="Unassembled WGS sequence"/>
</dbReference>